<name>A0AAV1KZV9_9NEOP</name>
<dbReference type="AlphaFoldDB" id="A0AAV1KZV9"/>
<sequence>MLSLSTLLLSVFTDPQVQENEGIGCRWLTTVIYGIIRRKAILSSGLVMNCNFFLIIINKTCKGYKRIVAMIVKLELILYIKISVRSHTILQYQILIVYVAAN</sequence>
<accession>A0AAV1KZV9</accession>
<protein>
    <submittedName>
        <fullName evidence="1">Uncharacterized protein</fullName>
    </submittedName>
</protein>
<reference evidence="1 2" key="1">
    <citation type="submission" date="2023-11" db="EMBL/GenBank/DDBJ databases">
        <authorList>
            <person name="Hedman E."/>
            <person name="Englund M."/>
            <person name="Stromberg M."/>
            <person name="Nyberg Akerstrom W."/>
            <person name="Nylinder S."/>
            <person name="Jareborg N."/>
            <person name="Kallberg Y."/>
            <person name="Kronander E."/>
        </authorList>
    </citation>
    <scope>NUCLEOTIDE SEQUENCE [LARGE SCALE GENOMIC DNA]</scope>
</reference>
<proteinExistence type="predicted"/>
<comment type="caution">
    <text evidence="1">The sequence shown here is derived from an EMBL/GenBank/DDBJ whole genome shotgun (WGS) entry which is preliminary data.</text>
</comment>
<evidence type="ECO:0000313" key="1">
    <source>
        <dbReference type="EMBL" id="CAK1587332.1"/>
    </source>
</evidence>
<dbReference type="Proteomes" id="UP001314205">
    <property type="component" value="Unassembled WGS sequence"/>
</dbReference>
<dbReference type="EMBL" id="CAVLGL010000081">
    <property type="protein sequence ID" value="CAK1587332.1"/>
    <property type="molecule type" value="Genomic_DNA"/>
</dbReference>
<evidence type="ECO:0000313" key="2">
    <source>
        <dbReference type="Proteomes" id="UP001314205"/>
    </source>
</evidence>
<keyword evidence="2" id="KW-1185">Reference proteome</keyword>
<gene>
    <name evidence="1" type="ORF">PARMNEM_LOCUS8175</name>
</gene>
<organism evidence="1 2">
    <name type="scientific">Parnassius mnemosyne</name>
    <name type="common">clouded apollo</name>
    <dbReference type="NCBI Taxonomy" id="213953"/>
    <lineage>
        <taxon>Eukaryota</taxon>
        <taxon>Metazoa</taxon>
        <taxon>Ecdysozoa</taxon>
        <taxon>Arthropoda</taxon>
        <taxon>Hexapoda</taxon>
        <taxon>Insecta</taxon>
        <taxon>Pterygota</taxon>
        <taxon>Neoptera</taxon>
        <taxon>Endopterygota</taxon>
        <taxon>Lepidoptera</taxon>
        <taxon>Glossata</taxon>
        <taxon>Ditrysia</taxon>
        <taxon>Papilionoidea</taxon>
        <taxon>Papilionidae</taxon>
        <taxon>Parnassiinae</taxon>
        <taxon>Parnassini</taxon>
        <taxon>Parnassius</taxon>
        <taxon>Driopa</taxon>
    </lineage>
</organism>